<dbReference type="EMBL" id="KF900562">
    <property type="protein sequence ID" value="AIE99410.1"/>
    <property type="molecule type" value="Genomic_DNA"/>
</dbReference>
<dbReference type="InterPro" id="IPR019151">
    <property type="entry name" value="Proteasome_assmbl_chaperone_2"/>
</dbReference>
<organism evidence="1">
    <name type="scientific">uncultured marine thaumarchaeote KM3_10_C07</name>
    <dbReference type="NCBI Taxonomy" id="1455986"/>
    <lineage>
        <taxon>Archaea</taxon>
        <taxon>Nitrososphaerota</taxon>
        <taxon>environmental samples</taxon>
    </lineage>
</organism>
<protein>
    <submittedName>
        <fullName evidence="1">Archaeal enzymes of ATP-grasp superfamily</fullName>
    </submittedName>
</protein>
<dbReference type="PANTHER" id="PTHR35610">
    <property type="entry name" value="3-ISOPROPYLMALATE DEHYDRATASE-RELATED"/>
    <property type="match status" value="1"/>
</dbReference>
<evidence type="ECO:0000313" key="1">
    <source>
        <dbReference type="EMBL" id="AIE99410.1"/>
    </source>
</evidence>
<accession>A0A075G5Z0</accession>
<sequence length="234" mass="25975">MISAKLLPEDLDVNGLSLVTGFHGIGSTGFLALNHLINTLKPKRIGVFETDYLSPISSINSGKIITPFEIYQKDNVAFLRVAVPPLQGNELVFLRNVCEIILEKNFKELILLGGLDAQLKKDDSNFRYVKTSSYKLPKSLSDSTPLEDERIIIGPVAQMLNFMEVRNFPTLGLLPFATSIRLDPRAASEAVKILSNIFNLEVEIDTLIEQALELENDQPELVDNNKSGPSNIYS</sequence>
<reference evidence="1" key="1">
    <citation type="journal article" date="2014" name="Genome Biol. Evol.">
        <title>Pangenome evidence for extensive interdomain horizontal transfer affecting lineage core and shell genes in uncultured planktonic thaumarchaeota and euryarchaeota.</title>
        <authorList>
            <person name="Deschamps P."/>
            <person name="Zivanovic Y."/>
            <person name="Moreira D."/>
            <person name="Rodriguez-Valera F."/>
            <person name="Lopez-Garcia P."/>
        </authorList>
    </citation>
    <scope>NUCLEOTIDE SEQUENCE</scope>
</reference>
<dbReference type="AlphaFoldDB" id="A0A075G5Z0"/>
<dbReference type="Gene3D" id="3.40.50.10900">
    <property type="entry name" value="PAC-like subunit"/>
    <property type="match status" value="1"/>
</dbReference>
<proteinExistence type="predicted"/>
<dbReference type="SUPFAM" id="SSF159659">
    <property type="entry name" value="Cgl1923-like"/>
    <property type="match status" value="1"/>
</dbReference>
<dbReference type="PANTHER" id="PTHR35610:SF3">
    <property type="entry name" value="PROTEASOME ASSEMBLY CHAPERONE FAMILY PROTEIN"/>
    <property type="match status" value="1"/>
</dbReference>
<dbReference type="InterPro" id="IPR038389">
    <property type="entry name" value="PSMG2_sf"/>
</dbReference>
<dbReference type="Pfam" id="PF09754">
    <property type="entry name" value="PAC2"/>
    <property type="match status" value="1"/>
</dbReference>
<name>A0A075G5Z0_9ARCH</name>